<comment type="caution">
    <text evidence="2">The sequence shown here is derived from an EMBL/GenBank/DDBJ whole genome shotgun (WGS) entry which is preliminary data.</text>
</comment>
<feature type="domain" description="Transposase IS110-like N-terminal" evidence="1">
    <location>
        <begin position="14"/>
        <end position="81"/>
    </location>
</feature>
<dbReference type="Pfam" id="PF01548">
    <property type="entry name" value="DEDD_Tnp_IS110"/>
    <property type="match status" value="1"/>
</dbReference>
<name>A0ABW0P0Q6_9HYPH</name>
<accession>A0ABW0P0Q6</accession>
<dbReference type="Proteomes" id="UP001596060">
    <property type="component" value="Unassembled WGS sequence"/>
</dbReference>
<evidence type="ECO:0000313" key="3">
    <source>
        <dbReference type="Proteomes" id="UP001596060"/>
    </source>
</evidence>
<protein>
    <submittedName>
        <fullName evidence="2">Transposase</fullName>
    </submittedName>
</protein>
<sequence>MEAKAPSDPESIAAHLSQLTGTFERVGLEAGPLSQWLYFGLRDCGYPVACMETRHSKAAIAAMSMNKTDRNDARSLAQLVRSG</sequence>
<keyword evidence="3" id="KW-1185">Reference proteome</keyword>
<dbReference type="RefSeq" id="WP_066735510.1">
    <property type="nucleotide sequence ID" value="NZ_JBHSLU010000033.1"/>
</dbReference>
<proteinExistence type="predicted"/>
<dbReference type="EMBL" id="JBHSLU010000033">
    <property type="protein sequence ID" value="MFC5506065.1"/>
    <property type="molecule type" value="Genomic_DNA"/>
</dbReference>
<organism evidence="2 3">
    <name type="scientific">Bosea massiliensis</name>
    <dbReference type="NCBI Taxonomy" id="151419"/>
    <lineage>
        <taxon>Bacteria</taxon>
        <taxon>Pseudomonadati</taxon>
        <taxon>Pseudomonadota</taxon>
        <taxon>Alphaproteobacteria</taxon>
        <taxon>Hyphomicrobiales</taxon>
        <taxon>Boseaceae</taxon>
        <taxon>Bosea</taxon>
    </lineage>
</organism>
<evidence type="ECO:0000259" key="1">
    <source>
        <dbReference type="Pfam" id="PF01548"/>
    </source>
</evidence>
<gene>
    <name evidence="2" type="ORF">ACFPN9_12430</name>
</gene>
<reference evidence="3" key="1">
    <citation type="journal article" date="2019" name="Int. J. Syst. Evol. Microbiol.">
        <title>The Global Catalogue of Microorganisms (GCM) 10K type strain sequencing project: providing services to taxonomists for standard genome sequencing and annotation.</title>
        <authorList>
            <consortium name="The Broad Institute Genomics Platform"/>
            <consortium name="The Broad Institute Genome Sequencing Center for Infectious Disease"/>
            <person name="Wu L."/>
            <person name="Ma J."/>
        </authorList>
    </citation>
    <scope>NUCLEOTIDE SEQUENCE [LARGE SCALE GENOMIC DNA]</scope>
    <source>
        <strain evidence="3">CCUG 43117</strain>
    </source>
</reference>
<dbReference type="InterPro" id="IPR002525">
    <property type="entry name" value="Transp_IS110-like_N"/>
</dbReference>
<evidence type="ECO:0000313" key="2">
    <source>
        <dbReference type="EMBL" id="MFC5506065.1"/>
    </source>
</evidence>